<organism evidence="2 3">
    <name type="scientific">Cupriavidus necator (strain ATCC 43291 / DSM 13513 / CCUG 52238 / LMG 8453 / N-1)</name>
    <name type="common">Ralstonia eutropha</name>
    <dbReference type="NCBI Taxonomy" id="1042878"/>
    <lineage>
        <taxon>Bacteria</taxon>
        <taxon>Pseudomonadati</taxon>
        <taxon>Pseudomonadota</taxon>
        <taxon>Betaproteobacteria</taxon>
        <taxon>Burkholderiales</taxon>
        <taxon>Burkholderiaceae</taxon>
        <taxon>Cupriavidus</taxon>
    </lineage>
</organism>
<name>F8GWY8_CUPNN</name>
<dbReference type="AlphaFoldDB" id="F8GWY8"/>
<evidence type="ECO:0000259" key="1">
    <source>
        <dbReference type="Pfam" id="PF22691"/>
    </source>
</evidence>
<dbReference type="InterPro" id="IPR016039">
    <property type="entry name" value="Thiolase-like"/>
</dbReference>
<sequence>MDSAVTICAIHEMKPGRYPGLGPHDIFHAVLNGALSEWSIRPQDIDGLLTCPGGQASGATDAYIHERLIAELGIQPGFAETISSGGATFALMVQRASMAIAAGQANTVLCIGAGKFMKPGAGAAEMMARAISEEDFEFPYGTFVPALYALIAQQFMAERGVTRADLARVAVSARKWALLNPDARMHDQGPITIGDVMQSRPIAEPFHYLDCSVPSDGGGAILVTRADIGKRLSGRPAYVKGYGESHLSGSISSTRNLTQTGAVVSGEQAFRRAGLTPADIDVVELYDAFTAAPLLLLENLGFCERGASGRFVQSGATDPGGSLPMNTNGGLLSFGHTGDASGMSVLIEGARQVMGLAGANQVRQAENALIHCYGGMMYDHATLILGSEP</sequence>
<keyword evidence="2" id="KW-0614">Plasmid</keyword>
<dbReference type="SUPFAM" id="SSF53901">
    <property type="entry name" value="Thiolase-like"/>
    <property type="match status" value="1"/>
</dbReference>
<dbReference type="GeneID" id="34312659"/>
<feature type="domain" description="Thiolase C-terminal" evidence="1">
    <location>
        <begin position="243"/>
        <end position="386"/>
    </location>
</feature>
<dbReference type="PIRSF" id="PIRSF000429">
    <property type="entry name" value="Ac-CoA_Ac_transf"/>
    <property type="match status" value="1"/>
</dbReference>
<dbReference type="EMBL" id="CP002879">
    <property type="protein sequence ID" value="AEI81858.1"/>
    <property type="molecule type" value="Genomic_DNA"/>
</dbReference>
<evidence type="ECO:0000313" key="2">
    <source>
        <dbReference type="EMBL" id="AEI81858.1"/>
    </source>
</evidence>
<dbReference type="RefSeq" id="WP_013958913.1">
    <property type="nucleotide sequence ID" value="NC_015727.1"/>
</dbReference>
<reference evidence="2 3" key="1">
    <citation type="journal article" date="2011" name="J. Bacteriol.">
        <title>Complete genome sequence of the type strain Cupriavidus necator N-1.</title>
        <authorList>
            <person name="Poehlein A."/>
            <person name="Kusian B."/>
            <person name="Friedrich B."/>
            <person name="Daniel R."/>
            <person name="Bowien B."/>
        </authorList>
    </citation>
    <scope>NUCLEOTIDE SEQUENCE [LARGE SCALE GENOMIC DNA]</scope>
    <source>
        <strain evidence="3">ATCC 43291 / DSM 13513 / CCUG 52238 / LMG 8453 / N-1</strain>
        <plasmid evidence="2 3">pBB1</plasmid>
    </source>
</reference>
<dbReference type="InterPro" id="IPR002155">
    <property type="entry name" value="Thiolase"/>
</dbReference>
<dbReference type="KEGG" id="cnc:CNE_BB1p04340"/>
<proteinExistence type="predicted"/>
<dbReference type="Pfam" id="PF22691">
    <property type="entry name" value="Thiolase_C_1"/>
    <property type="match status" value="1"/>
</dbReference>
<dbReference type="InterPro" id="IPR055140">
    <property type="entry name" value="Thiolase_C_2"/>
</dbReference>
<protein>
    <submittedName>
        <fullName evidence="2">Thiolase</fullName>
    </submittedName>
</protein>
<dbReference type="GO" id="GO:0003988">
    <property type="term" value="F:acetyl-CoA C-acyltransferase activity"/>
    <property type="evidence" value="ECO:0007669"/>
    <property type="project" value="UniProtKB-ARBA"/>
</dbReference>
<evidence type="ECO:0000313" key="3">
    <source>
        <dbReference type="Proteomes" id="UP000006798"/>
    </source>
</evidence>
<geneLocation type="plasmid" evidence="2 3">
    <name>pBB1</name>
</geneLocation>
<dbReference type="Proteomes" id="UP000006798">
    <property type="component" value="Plasmid pBB1"/>
</dbReference>
<accession>F8GWY8</accession>
<dbReference type="CDD" id="cd00829">
    <property type="entry name" value="SCP-x_thiolase"/>
    <property type="match status" value="1"/>
</dbReference>
<gene>
    <name evidence="2" type="ordered locus">CNE_BB1p04340</name>
</gene>
<dbReference type="Gene3D" id="3.40.47.10">
    <property type="match status" value="1"/>
</dbReference>
<dbReference type="PANTHER" id="PTHR42870">
    <property type="entry name" value="ACETYL-COA C-ACETYLTRANSFERASE"/>
    <property type="match status" value="1"/>
</dbReference>
<dbReference type="PANTHER" id="PTHR42870:SF1">
    <property type="entry name" value="NON-SPECIFIC LIPID-TRANSFER PROTEIN-LIKE 2"/>
    <property type="match status" value="1"/>
</dbReference>
<dbReference type="HOGENOM" id="CLU_035425_2_1_4"/>